<accession>A0A392UHE7</accession>
<feature type="non-terminal residue" evidence="1">
    <location>
        <position position="79"/>
    </location>
</feature>
<feature type="non-terminal residue" evidence="1">
    <location>
        <position position="1"/>
    </location>
</feature>
<comment type="caution">
    <text evidence="1">The sequence shown here is derived from an EMBL/GenBank/DDBJ whole genome shotgun (WGS) entry which is preliminary data.</text>
</comment>
<reference evidence="1 2" key="1">
    <citation type="journal article" date="2018" name="Front. Plant Sci.">
        <title>Red Clover (Trifolium pratense) and Zigzag Clover (T. medium) - A Picture of Genomic Similarities and Differences.</title>
        <authorList>
            <person name="Dluhosova J."/>
            <person name="Istvanek J."/>
            <person name="Nedelnik J."/>
            <person name="Repkova J."/>
        </authorList>
    </citation>
    <scope>NUCLEOTIDE SEQUENCE [LARGE SCALE GENOMIC DNA]</scope>
    <source>
        <strain evidence="2">cv. 10/8</strain>
        <tissue evidence="1">Leaf</tissue>
    </source>
</reference>
<name>A0A392UHE7_9FABA</name>
<dbReference type="Proteomes" id="UP000265520">
    <property type="component" value="Unassembled WGS sequence"/>
</dbReference>
<evidence type="ECO:0000313" key="1">
    <source>
        <dbReference type="EMBL" id="MCI72981.1"/>
    </source>
</evidence>
<proteinExistence type="predicted"/>
<sequence length="79" mass="7931">SGGSGGGTVTGVCLIVVVTRPGSNIEVFTVAESCGSGIATMELDFGGGDNGVGDEVEKSFWKALSNLEFHSALKTQGPP</sequence>
<dbReference type="EMBL" id="LXQA010829075">
    <property type="protein sequence ID" value="MCI72981.1"/>
    <property type="molecule type" value="Genomic_DNA"/>
</dbReference>
<dbReference type="AlphaFoldDB" id="A0A392UHE7"/>
<organism evidence="1 2">
    <name type="scientific">Trifolium medium</name>
    <dbReference type="NCBI Taxonomy" id="97028"/>
    <lineage>
        <taxon>Eukaryota</taxon>
        <taxon>Viridiplantae</taxon>
        <taxon>Streptophyta</taxon>
        <taxon>Embryophyta</taxon>
        <taxon>Tracheophyta</taxon>
        <taxon>Spermatophyta</taxon>
        <taxon>Magnoliopsida</taxon>
        <taxon>eudicotyledons</taxon>
        <taxon>Gunneridae</taxon>
        <taxon>Pentapetalae</taxon>
        <taxon>rosids</taxon>
        <taxon>fabids</taxon>
        <taxon>Fabales</taxon>
        <taxon>Fabaceae</taxon>
        <taxon>Papilionoideae</taxon>
        <taxon>50 kb inversion clade</taxon>
        <taxon>NPAAA clade</taxon>
        <taxon>Hologalegina</taxon>
        <taxon>IRL clade</taxon>
        <taxon>Trifolieae</taxon>
        <taxon>Trifolium</taxon>
    </lineage>
</organism>
<keyword evidence="2" id="KW-1185">Reference proteome</keyword>
<protein>
    <submittedName>
        <fullName evidence="1">Uncharacterized protein</fullName>
    </submittedName>
</protein>
<evidence type="ECO:0000313" key="2">
    <source>
        <dbReference type="Proteomes" id="UP000265520"/>
    </source>
</evidence>